<gene>
    <name evidence="11" type="ORF">PBY51_007809</name>
</gene>
<name>A0AAN8AHI0_ELEMC</name>
<evidence type="ECO:0000256" key="8">
    <source>
        <dbReference type="ARBA" id="ARBA00045130"/>
    </source>
</evidence>
<comment type="caution">
    <text evidence="11">The sequence shown here is derived from an EMBL/GenBank/DDBJ whole genome shotgun (WGS) entry which is preliminary data.</text>
</comment>
<keyword evidence="6 9" id="KW-0411">Iron-sulfur</keyword>
<dbReference type="GO" id="GO:0004109">
    <property type="term" value="F:coproporphyrinogen oxidase activity"/>
    <property type="evidence" value="ECO:0007669"/>
    <property type="project" value="InterPro"/>
</dbReference>
<dbReference type="InterPro" id="IPR013785">
    <property type="entry name" value="Aldolase_TIM"/>
</dbReference>
<dbReference type="PROSITE" id="PS51918">
    <property type="entry name" value="RADICAL_SAM"/>
    <property type="match status" value="1"/>
</dbReference>
<evidence type="ECO:0000313" key="11">
    <source>
        <dbReference type="EMBL" id="KAK5856199.1"/>
    </source>
</evidence>
<dbReference type="SFLD" id="SFLDS00029">
    <property type="entry name" value="Radical_SAM"/>
    <property type="match status" value="1"/>
</dbReference>
<keyword evidence="2 9" id="KW-0349">Heme</keyword>
<dbReference type="PANTHER" id="PTHR13932:SF5">
    <property type="entry name" value="RADICAL S-ADENOSYL METHIONINE DOMAIN-CONTAINING PROTEIN 1, MITOCHONDRIAL"/>
    <property type="match status" value="1"/>
</dbReference>
<dbReference type="InterPro" id="IPR006638">
    <property type="entry name" value="Elp3/MiaA/NifB-like_rSAM"/>
</dbReference>
<dbReference type="CDD" id="cd01335">
    <property type="entry name" value="Radical_SAM"/>
    <property type="match status" value="1"/>
</dbReference>
<comment type="subcellular location">
    <subcellularLocation>
        <location evidence="9">Mitochondrion</location>
    </subcellularLocation>
</comment>
<evidence type="ECO:0000256" key="3">
    <source>
        <dbReference type="ARBA" id="ARBA00022691"/>
    </source>
</evidence>
<comment type="similarity">
    <text evidence="1">Belongs to the anaerobic coproporphyrinogen-III oxidase family. HemW subfamily.</text>
</comment>
<dbReference type="SFLD" id="SFLDF00288">
    <property type="entry name" value="HemN-like__clustered_with_nucl"/>
    <property type="match status" value="1"/>
</dbReference>
<sequence>MIRHALQAGTRALCRRRFSDTHSREVVEDVLERTESARITKQASLYVHWPYCLRRCSYCNFNKYIPREDNEHMMTECLQRETETLLQLSQVSCITSVFFGGGTPSLADPSTIAAVLETVSKRACLSDTAEVTLEVNPTPVGKSKLEDFFRAGVNRLSIGVQSLQDKDLEILGRDHSPQQALQTVAEARRLCPGRVSVDVMFGRPEQSVESWENELSELLRVCDDHVSLYQLTLERGTQLFKQVLQGEVTLPTEEVTAEMYQCARRTLHQHGFLQYEVSNFARQNAVSHHNRSYWKGTQYIGVGPGAHGRFVPVGEGGVLREARTQTLEPDIWMREVQQKGHATRRRIQLSHLELLEEVLVMGMRMTDGINNKHWELFSPHLGLHEVFGTSSDVKELLQRGQLILDDRGLRCSWEGLALLDSMLPALLVELERHVNQRLQEDDHAKGQTKRNSDLQ</sequence>
<dbReference type="GO" id="GO:0005739">
    <property type="term" value="C:mitochondrion"/>
    <property type="evidence" value="ECO:0007669"/>
    <property type="project" value="UniProtKB-SubCell"/>
</dbReference>
<keyword evidence="5 9" id="KW-0408">Iron</keyword>
<protein>
    <recommendedName>
        <fullName evidence="9">Radical S-adenosyl methionine domain-containing protein</fullName>
    </recommendedName>
</protein>
<dbReference type="GO" id="GO:0046872">
    <property type="term" value="F:metal ion binding"/>
    <property type="evidence" value="ECO:0007669"/>
    <property type="project" value="UniProtKB-UniRule"/>
</dbReference>
<evidence type="ECO:0000256" key="7">
    <source>
        <dbReference type="ARBA" id="ARBA00023186"/>
    </source>
</evidence>
<dbReference type="Pfam" id="PF06969">
    <property type="entry name" value="HemN_C"/>
    <property type="match status" value="1"/>
</dbReference>
<keyword evidence="9" id="KW-0809">Transit peptide</keyword>
<dbReference type="InterPro" id="IPR004559">
    <property type="entry name" value="HemW-like"/>
</dbReference>
<comment type="function">
    <text evidence="8 9">May be a heme chaperone, appears to bind heme. Homologous bacterial proteins do not have oxygen-independent coproporphyrinogen-III oxidase activity. Binds 1 [4Fe-4S] cluster. The cluster is coordinated with 3 cysteines and an exchangeable S-adenosyl-L-methionine.</text>
</comment>
<evidence type="ECO:0000256" key="2">
    <source>
        <dbReference type="ARBA" id="ARBA00022617"/>
    </source>
</evidence>
<keyword evidence="3 9" id="KW-0949">S-adenosyl-L-methionine</keyword>
<dbReference type="AlphaFoldDB" id="A0AAN8AHI0"/>
<evidence type="ECO:0000256" key="4">
    <source>
        <dbReference type="ARBA" id="ARBA00022723"/>
    </source>
</evidence>
<feature type="domain" description="Radical SAM core" evidence="10">
    <location>
        <begin position="37"/>
        <end position="273"/>
    </location>
</feature>
<evidence type="ECO:0000256" key="6">
    <source>
        <dbReference type="ARBA" id="ARBA00023014"/>
    </source>
</evidence>
<dbReference type="GO" id="GO:0006779">
    <property type="term" value="P:porphyrin-containing compound biosynthetic process"/>
    <property type="evidence" value="ECO:0007669"/>
    <property type="project" value="InterPro"/>
</dbReference>
<dbReference type="NCBIfam" id="TIGR00539">
    <property type="entry name" value="hemN_rel"/>
    <property type="match status" value="1"/>
</dbReference>
<dbReference type="InterPro" id="IPR007197">
    <property type="entry name" value="rSAM"/>
</dbReference>
<evidence type="ECO:0000256" key="5">
    <source>
        <dbReference type="ARBA" id="ARBA00023004"/>
    </source>
</evidence>
<dbReference type="SFLD" id="SFLDG01065">
    <property type="entry name" value="anaerobic_coproporphyrinogen-I"/>
    <property type="match status" value="1"/>
</dbReference>
<accession>A0AAN8AHI0</accession>
<keyword evidence="12" id="KW-1185">Reference proteome</keyword>
<keyword evidence="9" id="KW-0004">4Fe-4S</keyword>
<dbReference type="EMBL" id="JAUZQC010000017">
    <property type="protein sequence ID" value="KAK5856199.1"/>
    <property type="molecule type" value="Genomic_DNA"/>
</dbReference>
<dbReference type="InterPro" id="IPR034505">
    <property type="entry name" value="Coproporphyrinogen-III_oxidase"/>
</dbReference>
<reference evidence="11 12" key="1">
    <citation type="journal article" date="2023" name="Genes (Basel)">
        <title>Chromosome-Level Genome Assembly and Circadian Gene Repertoire of the Patagonia Blennie Eleginops maclovinus-The Closest Ancestral Proxy of Antarctic Cryonotothenioids.</title>
        <authorList>
            <person name="Cheng C.C."/>
            <person name="Rivera-Colon A.G."/>
            <person name="Minhas B.F."/>
            <person name="Wilson L."/>
            <person name="Rayamajhi N."/>
            <person name="Vargas-Chacoff L."/>
            <person name="Catchen J.M."/>
        </authorList>
    </citation>
    <scope>NUCLEOTIDE SEQUENCE [LARGE SCALE GENOMIC DNA]</scope>
    <source>
        <strain evidence="11">JMC-PN-2008</strain>
    </source>
</reference>
<dbReference type="SFLD" id="SFLDF00562">
    <property type="entry name" value="HemN-like__clustered_with_heat"/>
    <property type="match status" value="1"/>
</dbReference>
<evidence type="ECO:0000313" key="12">
    <source>
        <dbReference type="Proteomes" id="UP001346869"/>
    </source>
</evidence>
<dbReference type="Gene3D" id="3.20.20.70">
    <property type="entry name" value="Aldolase class I"/>
    <property type="match status" value="1"/>
</dbReference>
<dbReference type="Proteomes" id="UP001346869">
    <property type="component" value="Unassembled WGS sequence"/>
</dbReference>
<organism evidence="11 12">
    <name type="scientific">Eleginops maclovinus</name>
    <name type="common">Patagonian blennie</name>
    <name type="synonym">Eleginus maclovinus</name>
    <dbReference type="NCBI Taxonomy" id="56733"/>
    <lineage>
        <taxon>Eukaryota</taxon>
        <taxon>Metazoa</taxon>
        <taxon>Chordata</taxon>
        <taxon>Craniata</taxon>
        <taxon>Vertebrata</taxon>
        <taxon>Euteleostomi</taxon>
        <taxon>Actinopterygii</taxon>
        <taxon>Neopterygii</taxon>
        <taxon>Teleostei</taxon>
        <taxon>Neoteleostei</taxon>
        <taxon>Acanthomorphata</taxon>
        <taxon>Eupercaria</taxon>
        <taxon>Perciformes</taxon>
        <taxon>Notothenioidei</taxon>
        <taxon>Eleginopidae</taxon>
        <taxon>Eleginops</taxon>
    </lineage>
</organism>
<dbReference type="SUPFAM" id="SSF102114">
    <property type="entry name" value="Radical SAM enzymes"/>
    <property type="match status" value="1"/>
</dbReference>
<dbReference type="Pfam" id="PF04055">
    <property type="entry name" value="Radical_SAM"/>
    <property type="match status" value="1"/>
</dbReference>
<dbReference type="InterPro" id="IPR010723">
    <property type="entry name" value="HemN_C"/>
</dbReference>
<dbReference type="SMART" id="SM00729">
    <property type="entry name" value="Elp3"/>
    <property type="match status" value="1"/>
</dbReference>
<keyword evidence="4 9" id="KW-0479">Metal-binding</keyword>
<reference evidence="11 12" key="2">
    <citation type="journal article" date="2023" name="Mol. Biol. Evol.">
        <title>Genomics of Secondarily Temperate Adaptation in the Only Non-Antarctic Icefish.</title>
        <authorList>
            <person name="Rivera-Colon A.G."/>
            <person name="Rayamajhi N."/>
            <person name="Minhas B.F."/>
            <person name="Madrigal G."/>
            <person name="Bilyk K.T."/>
            <person name="Yoon V."/>
            <person name="Hune M."/>
            <person name="Gregory S."/>
            <person name="Cheng C.H.C."/>
            <person name="Catchen J.M."/>
        </authorList>
    </citation>
    <scope>NUCLEOTIDE SEQUENCE [LARGE SCALE GENOMIC DNA]</scope>
    <source>
        <strain evidence="11">JMC-PN-2008</strain>
    </source>
</reference>
<dbReference type="PANTHER" id="PTHR13932">
    <property type="entry name" value="COPROPORPHYRINIGEN III OXIDASE"/>
    <property type="match status" value="1"/>
</dbReference>
<evidence type="ECO:0000256" key="1">
    <source>
        <dbReference type="ARBA" id="ARBA00006100"/>
    </source>
</evidence>
<keyword evidence="7 9" id="KW-0143">Chaperone</keyword>
<proteinExistence type="inferred from homology"/>
<evidence type="ECO:0000256" key="9">
    <source>
        <dbReference type="RuleBase" id="RU364116"/>
    </source>
</evidence>
<keyword evidence="9" id="KW-0496">Mitochondrion</keyword>
<evidence type="ECO:0000259" key="10">
    <source>
        <dbReference type="PROSITE" id="PS51918"/>
    </source>
</evidence>
<dbReference type="GO" id="GO:0051539">
    <property type="term" value="F:4 iron, 4 sulfur cluster binding"/>
    <property type="evidence" value="ECO:0007669"/>
    <property type="project" value="UniProtKB-UniRule"/>
</dbReference>
<dbReference type="InterPro" id="IPR058240">
    <property type="entry name" value="rSAM_sf"/>
</dbReference>